<dbReference type="AlphaFoldDB" id="A0A2S8SQ25"/>
<keyword evidence="3" id="KW-1185">Reference proteome</keyword>
<dbReference type="OrthoDB" id="272462at2"/>
<sequence>MNNTRKLLVFLPVLGVFSLVIYAMDLARENARSSNCEVNLKQIGLGLKQYERDYDEKTVLAGNWETALKPYTRKPEIFECPSGNGYAFNRYMSGASYTEISPSKITPTVFDSTSTKLNTSDFGSSYASGAHSRWKRGRGTNVLFFDGHVEWLQKKPIFKAIKPLPTPLPPIIIHEPPIKRDAWGRVIGEIEGTKPR</sequence>
<dbReference type="Pfam" id="PF07596">
    <property type="entry name" value="SBP_bac_10"/>
    <property type="match status" value="1"/>
</dbReference>
<organism evidence="2 3">
    <name type="scientific">Abditibacterium utsteinense</name>
    <dbReference type="NCBI Taxonomy" id="1960156"/>
    <lineage>
        <taxon>Bacteria</taxon>
        <taxon>Pseudomonadati</taxon>
        <taxon>Abditibacteriota</taxon>
        <taxon>Abditibacteriia</taxon>
        <taxon>Abditibacteriales</taxon>
        <taxon>Abditibacteriaceae</taxon>
        <taxon>Abditibacterium</taxon>
    </lineage>
</organism>
<accession>A0A2S8SQ25</accession>
<dbReference type="RefSeq" id="WP_106380989.1">
    <property type="nucleotide sequence ID" value="NZ_NIGF01000019.1"/>
</dbReference>
<proteinExistence type="predicted"/>
<feature type="domain" description="DUF1559" evidence="1">
    <location>
        <begin position="27"/>
        <end position="55"/>
    </location>
</feature>
<dbReference type="Proteomes" id="UP000237684">
    <property type="component" value="Unassembled WGS sequence"/>
</dbReference>
<evidence type="ECO:0000313" key="2">
    <source>
        <dbReference type="EMBL" id="PQV62898.1"/>
    </source>
</evidence>
<dbReference type="EMBL" id="NIGF01000019">
    <property type="protein sequence ID" value="PQV62898.1"/>
    <property type="molecule type" value="Genomic_DNA"/>
</dbReference>
<reference evidence="2 3" key="1">
    <citation type="journal article" date="2018" name="Syst. Appl. Microbiol.">
        <title>Abditibacterium utsteinense sp. nov., the first cultivated member of candidate phylum FBP, isolated from ice-free Antarctic soil samples.</title>
        <authorList>
            <person name="Tahon G."/>
            <person name="Tytgat B."/>
            <person name="Lebbe L."/>
            <person name="Carlier A."/>
            <person name="Willems A."/>
        </authorList>
    </citation>
    <scope>NUCLEOTIDE SEQUENCE [LARGE SCALE GENOMIC DNA]</scope>
    <source>
        <strain evidence="2 3">LMG 29911</strain>
    </source>
</reference>
<dbReference type="InParanoid" id="A0A2S8SQ25"/>
<evidence type="ECO:0000259" key="1">
    <source>
        <dbReference type="Pfam" id="PF07596"/>
    </source>
</evidence>
<name>A0A2S8SQ25_9BACT</name>
<comment type="caution">
    <text evidence="2">The sequence shown here is derived from an EMBL/GenBank/DDBJ whole genome shotgun (WGS) entry which is preliminary data.</text>
</comment>
<evidence type="ECO:0000313" key="3">
    <source>
        <dbReference type="Proteomes" id="UP000237684"/>
    </source>
</evidence>
<gene>
    <name evidence="2" type="ORF">B1R32_11938</name>
</gene>
<protein>
    <submittedName>
        <fullName evidence="2">Prepilin-type processing-associated H-X9-DG domain-containing protein</fullName>
    </submittedName>
</protein>
<dbReference type="InterPro" id="IPR011453">
    <property type="entry name" value="DUF1559"/>
</dbReference>